<feature type="region of interest" description="Disordered" evidence="1">
    <location>
        <begin position="72"/>
        <end position="92"/>
    </location>
</feature>
<dbReference type="EMBL" id="MU825401">
    <property type="protein sequence ID" value="KAJ7392329.1"/>
    <property type="molecule type" value="Genomic_DNA"/>
</dbReference>
<proteinExistence type="predicted"/>
<evidence type="ECO:0000313" key="3">
    <source>
        <dbReference type="Proteomes" id="UP001163046"/>
    </source>
</evidence>
<dbReference type="AlphaFoldDB" id="A0A9X0A3U4"/>
<gene>
    <name evidence="2" type="ORF">OS493_011987</name>
</gene>
<name>A0A9X0A3U4_9CNID</name>
<evidence type="ECO:0000313" key="2">
    <source>
        <dbReference type="EMBL" id="KAJ7392329.1"/>
    </source>
</evidence>
<dbReference type="Proteomes" id="UP001163046">
    <property type="component" value="Unassembled WGS sequence"/>
</dbReference>
<evidence type="ECO:0000256" key="1">
    <source>
        <dbReference type="SAM" id="MobiDB-lite"/>
    </source>
</evidence>
<keyword evidence="3" id="KW-1185">Reference proteome</keyword>
<organism evidence="2 3">
    <name type="scientific">Desmophyllum pertusum</name>
    <dbReference type="NCBI Taxonomy" id="174260"/>
    <lineage>
        <taxon>Eukaryota</taxon>
        <taxon>Metazoa</taxon>
        <taxon>Cnidaria</taxon>
        <taxon>Anthozoa</taxon>
        <taxon>Hexacorallia</taxon>
        <taxon>Scleractinia</taxon>
        <taxon>Caryophylliina</taxon>
        <taxon>Caryophylliidae</taxon>
        <taxon>Desmophyllum</taxon>
    </lineage>
</organism>
<dbReference type="OrthoDB" id="5963864at2759"/>
<accession>A0A9X0A3U4</accession>
<reference evidence="2" key="1">
    <citation type="submission" date="2023-01" db="EMBL/GenBank/DDBJ databases">
        <title>Genome assembly of the deep-sea coral Lophelia pertusa.</title>
        <authorList>
            <person name="Herrera S."/>
            <person name="Cordes E."/>
        </authorList>
    </citation>
    <scope>NUCLEOTIDE SEQUENCE</scope>
    <source>
        <strain evidence="2">USNM1676648</strain>
        <tissue evidence="2">Polyp</tissue>
    </source>
</reference>
<protein>
    <submittedName>
        <fullName evidence="2">Uncharacterized protein</fullName>
    </submittedName>
</protein>
<sequence length="143" mass="16963">MAVGEERKFSAPHGIRWFTSQINKNITRKQNKLKKVKKLSEFEAFSKLGDRKSQTPAGLFADCERIEFLSRSTTRSPVEKPPRIRRKSTNTDALDTRLLKKHSEKLDYSYFLMEETELEKSTRERLIREVKQQNWVENEMIDR</sequence>
<comment type="caution">
    <text evidence="2">The sequence shown here is derived from an EMBL/GenBank/DDBJ whole genome shotgun (WGS) entry which is preliminary data.</text>
</comment>